<dbReference type="EMBL" id="CM027689">
    <property type="protein sequence ID" value="KAG0512359.1"/>
    <property type="molecule type" value="Genomic_DNA"/>
</dbReference>
<evidence type="ECO:0000256" key="1">
    <source>
        <dbReference type="SAM" id="MobiDB-lite"/>
    </source>
</evidence>
<reference evidence="2" key="1">
    <citation type="journal article" date="2019" name="BMC Genomics">
        <title>A new reference genome for Sorghum bicolor reveals high levels of sequence similarity between sweet and grain genotypes: implications for the genetics of sugar metabolism.</title>
        <authorList>
            <person name="Cooper E.A."/>
            <person name="Brenton Z.W."/>
            <person name="Flinn B.S."/>
            <person name="Jenkins J."/>
            <person name="Shu S."/>
            <person name="Flowers D."/>
            <person name="Luo F."/>
            <person name="Wang Y."/>
            <person name="Xia P."/>
            <person name="Barry K."/>
            <person name="Daum C."/>
            <person name="Lipzen A."/>
            <person name="Yoshinaga Y."/>
            <person name="Schmutz J."/>
            <person name="Saski C."/>
            <person name="Vermerris W."/>
            <person name="Kresovich S."/>
        </authorList>
    </citation>
    <scope>NUCLEOTIDE SEQUENCE</scope>
</reference>
<reference evidence="2" key="2">
    <citation type="submission" date="2020-10" db="EMBL/GenBank/DDBJ databases">
        <authorList>
            <person name="Cooper E.A."/>
            <person name="Brenton Z.W."/>
            <person name="Flinn B.S."/>
            <person name="Jenkins J."/>
            <person name="Shu S."/>
            <person name="Flowers D."/>
            <person name="Luo F."/>
            <person name="Wang Y."/>
            <person name="Xia P."/>
            <person name="Barry K."/>
            <person name="Daum C."/>
            <person name="Lipzen A."/>
            <person name="Yoshinaga Y."/>
            <person name="Schmutz J."/>
            <person name="Saski C."/>
            <person name="Vermerris W."/>
            <person name="Kresovich S."/>
        </authorList>
    </citation>
    <scope>NUCLEOTIDE SEQUENCE</scope>
</reference>
<organism evidence="2 3">
    <name type="scientific">Sorghum bicolor</name>
    <name type="common">Sorghum</name>
    <name type="synonym">Sorghum vulgare</name>
    <dbReference type="NCBI Taxonomy" id="4558"/>
    <lineage>
        <taxon>Eukaryota</taxon>
        <taxon>Viridiplantae</taxon>
        <taxon>Streptophyta</taxon>
        <taxon>Embryophyta</taxon>
        <taxon>Tracheophyta</taxon>
        <taxon>Spermatophyta</taxon>
        <taxon>Magnoliopsida</taxon>
        <taxon>Liliopsida</taxon>
        <taxon>Poales</taxon>
        <taxon>Poaceae</taxon>
        <taxon>PACMAD clade</taxon>
        <taxon>Panicoideae</taxon>
        <taxon>Andropogonodae</taxon>
        <taxon>Andropogoneae</taxon>
        <taxon>Sorghinae</taxon>
        <taxon>Sorghum</taxon>
    </lineage>
</organism>
<dbReference type="AlphaFoldDB" id="A0A921PVY7"/>
<feature type="region of interest" description="Disordered" evidence="1">
    <location>
        <begin position="108"/>
        <end position="290"/>
    </location>
</feature>
<protein>
    <submittedName>
        <fullName evidence="2">Uncharacterized protein</fullName>
    </submittedName>
</protein>
<sequence>MEPDGGRSACQPPPHLAEPLPDSPTEVGGAHWQVTTRRGLGSLPAAATPHGAVTGLARDTCHGCWPGPHDRPAAAPGPPETKGRKSAVVVDVELTPVVAQWISRTRPCAGGVVGGETELTGKAETHRAKKPRRHTPSDDPAREDDARGSSASRTRHRAPRPGTATRRLPRCCRGRPALQQDTPPRAAPWDSHKAAAQLLPRQASTRGLHRTGSLSADPGRQDPDPAMEGADLTQSGHAGRRPPWREEARKEERGSEWREHGVADSSFVGRRRGPPPPLSGEQRRRQRACSVEVVFRPPVVFAPESPERRRGEGA</sequence>
<dbReference type="Proteomes" id="UP000807115">
    <property type="component" value="Chromosome 10"/>
</dbReference>
<comment type="caution">
    <text evidence="2">The sequence shown here is derived from an EMBL/GenBank/DDBJ whole genome shotgun (WGS) entry which is preliminary data.</text>
</comment>
<name>A0A921PVY7_SORBI</name>
<feature type="region of interest" description="Disordered" evidence="1">
    <location>
        <begin position="1"/>
        <end position="85"/>
    </location>
</feature>
<evidence type="ECO:0000313" key="2">
    <source>
        <dbReference type="EMBL" id="KAG0512359.1"/>
    </source>
</evidence>
<feature type="compositionally biased region" description="Basic and acidic residues" evidence="1">
    <location>
        <begin position="243"/>
        <end position="262"/>
    </location>
</feature>
<evidence type="ECO:0000313" key="3">
    <source>
        <dbReference type="Proteomes" id="UP000807115"/>
    </source>
</evidence>
<accession>A0A921PVY7</accession>
<feature type="compositionally biased region" description="Basic and acidic residues" evidence="1">
    <location>
        <begin position="135"/>
        <end position="147"/>
    </location>
</feature>
<gene>
    <name evidence="2" type="ORF">BDA96_10G006500</name>
</gene>
<proteinExistence type="predicted"/>